<dbReference type="Proteomes" id="UP000037594">
    <property type="component" value="Unassembled WGS sequence"/>
</dbReference>
<reference evidence="3 4" key="1">
    <citation type="submission" date="2015-06" db="EMBL/GenBank/DDBJ databases">
        <title>Genome sequence of Mycobacterium conceptionense strain MLE.</title>
        <authorList>
            <person name="Greninger A.L."/>
            <person name="Cunningham G."/>
            <person name="Chiu C.Y."/>
            <person name="Miller S."/>
        </authorList>
    </citation>
    <scope>NUCLEOTIDE SEQUENCE [LARGE SCALE GENOMIC DNA]</scope>
    <source>
        <strain evidence="3 4">MLE</strain>
    </source>
</reference>
<dbReference type="GO" id="GO:0010181">
    <property type="term" value="F:FMN binding"/>
    <property type="evidence" value="ECO:0007669"/>
    <property type="project" value="InterPro"/>
</dbReference>
<gene>
    <name evidence="3" type="ORF">ACT17_34005</name>
</gene>
<organism evidence="3 4">
    <name type="scientific">Mycolicibacterium conceptionense</name>
    <dbReference type="NCBI Taxonomy" id="451644"/>
    <lineage>
        <taxon>Bacteria</taxon>
        <taxon>Bacillati</taxon>
        <taxon>Actinomycetota</taxon>
        <taxon>Actinomycetes</taxon>
        <taxon>Mycobacteriales</taxon>
        <taxon>Mycobacteriaceae</taxon>
        <taxon>Mycolicibacterium</taxon>
    </lineage>
</organism>
<dbReference type="PATRIC" id="fig|451644.5.peg.6994"/>
<dbReference type="GO" id="GO:0050660">
    <property type="term" value="F:flavin adenine dinucleotide binding"/>
    <property type="evidence" value="ECO:0007669"/>
    <property type="project" value="TreeGrafter"/>
</dbReference>
<protein>
    <submittedName>
        <fullName evidence="3">Nitric oxide synthase</fullName>
    </submittedName>
</protein>
<dbReference type="RefSeq" id="WP_019346459.1">
    <property type="nucleotide sequence ID" value="NZ_AGSZ01000395.1"/>
</dbReference>
<dbReference type="PROSITE" id="PS50902">
    <property type="entry name" value="FLAVODOXIN_LIKE"/>
    <property type="match status" value="1"/>
</dbReference>
<accession>A0A0J8TW81</accession>
<evidence type="ECO:0000256" key="1">
    <source>
        <dbReference type="ARBA" id="ARBA00022630"/>
    </source>
</evidence>
<feature type="domain" description="Flavodoxin-like" evidence="2">
    <location>
        <begin position="4"/>
        <end position="145"/>
    </location>
</feature>
<dbReference type="AlphaFoldDB" id="A0A0J8TW81"/>
<sequence>MSTITVLFGTESGNSEMVADDICKQLAHTGIQGEVVGMEDYHVGRLPEQRIIIVVTSTYGEGDLPETAEPFFNALTSSKPDLSAVQFAAFGLGDSSYDTYNRGIRTLTQTFADLGATQIGETGFHDADSGLDPSQVALEWLAGLPMPQAQA</sequence>
<dbReference type="InterPro" id="IPR001094">
    <property type="entry name" value="Flavdoxin-like"/>
</dbReference>
<dbReference type="OrthoDB" id="359268at2"/>
<dbReference type="EMBL" id="LFOD01000080">
    <property type="protein sequence ID" value="KMV13686.1"/>
    <property type="molecule type" value="Genomic_DNA"/>
</dbReference>
<comment type="caution">
    <text evidence="3">The sequence shown here is derived from an EMBL/GenBank/DDBJ whole genome shotgun (WGS) entry which is preliminary data.</text>
</comment>
<evidence type="ECO:0000313" key="3">
    <source>
        <dbReference type="EMBL" id="KMV13686.1"/>
    </source>
</evidence>
<dbReference type="SUPFAM" id="SSF52218">
    <property type="entry name" value="Flavoproteins"/>
    <property type="match status" value="1"/>
</dbReference>
<dbReference type="InterPro" id="IPR029039">
    <property type="entry name" value="Flavoprotein-like_sf"/>
</dbReference>
<dbReference type="Pfam" id="PF00258">
    <property type="entry name" value="Flavodoxin_1"/>
    <property type="match status" value="1"/>
</dbReference>
<dbReference type="GO" id="GO:0016491">
    <property type="term" value="F:oxidoreductase activity"/>
    <property type="evidence" value="ECO:0007669"/>
    <property type="project" value="TreeGrafter"/>
</dbReference>
<evidence type="ECO:0000313" key="4">
    <source>
        <dbReference type="Proteomes" id="UP000037594"/>
    </source>
</evidence>
<dbReference type="GO" id="GO:0005829">
    <property type="term" value="C:cytosol"/>
    <property type="evidence" value="ECO:0007669"/>
    <property type="project" value="TreeGrafter"/>
</dbReference>
<name>A0A0J8TW81_9MYCO</name>
<dbReference type="PANTHER" id="PTHR19384">
    <property type="entry name" value="NITRIC OXIDE SYNTHASE-RELATED"/>
    <property type="match status" value="1"/>
</dbReference>
<dbReference type="PANTHER" id="PTHR19384:SF17">
    <property type="entry name" value="NADPH--CYTOCHROME P450 REDUCTASE"/>
    <property type="match status" value="1"/>
</dbReference>
<dbReference type="InterPro" id="IPR008254">
    <property type="entry name" value="Flavodoxin/NO_synth"/>
</dbReference>
<dbReference type="Gene3D" id="3.40.50.360">
    <property type="match status" value="1"/>
</dbReference>
<proteinExistence type="predicted"/>
<evidence type="ECO:0000259" key="2">
    <source>
        <dbReference type="PROSITE" id="PS50902"/>
    </source>
</evidence>
<keyword evidence="1" id="KW-0285">Flavoprotein</keyword>
<dbReference type="PRINTS" id="PR00369">
    <property type="entry name" value="FLAVODOXIN"/>
</dbReference>